<dbReference type="STRING" id="1120980.GCA_000745955_01598"/>
<keyword evidence="4" id="KW-1185">Reference proteome</keyword>
<keyword evidence="1" id="KW-1133">Transmembrane helix</keyword>
<name>A0A376BJS6_9NEIS</name>
<organism evidence="3 4">
    <name type="scientific">Alysiella crassa</name>
    <dbReference type="NCBI Taxonomy" id="153491"/>
    <lineage>
        <taxon>Bacteria</taxon>
        <taxon>Pseudomonadati</taxon>
        <taxon>Pseudomonadota</taxon>
        <taxon>Betaproteobacteria</taxon>
        <taxon>Neisseriales</taxon>
        <taxon>Neisseriaceae</taxon>
        <taxon>Alysiella</taxon>
    </lineage>
</organism>
<dbReference type="InterPro" id="IPR036457">
    <property type="entry name" value="PPM-type-like_dom_sf"/>
</dbReference>
<dbReference type="OrthoDB" id="9801841at2"/>
<keyword evidence="3" id="KW-0378">Hydrolase</keyword>
<dbReference type="Gene3D" id="3.60.40.10">
    <property type="entry name" value="PPM-type phosphatase domain"/>
    <property type="match status" value="1"/>
</dbReference>
<evidence type="ECO:0000256" key="1">
    <source>
        <dbReference type="SAM" id="Phobius"/>
    </source>
</evidence>
<dbReference type="CDD" id="cd00143">
    <property type="entry name" value="PP2Cc"/>
    <property type="match status" value="1"/>
</dbReference>
<evidence type="ECO:0000259" key="2">
    <source>
        <dbReference type="PROSITE" id="PS51746"/>
    </source>
</evidence>
<feature type="domain" description="PPM-type phosphatase" evidence="2">
    <location>
        <begin position="1"/>
        <end position="245"/>
    </location>
</feature>
<dbReference type="RefSeq" id="WP_051968530.1">
    <property type="nucleotide sequence ID" value="NZ_CP091519.2"/>
</dbReference>
<dbReference type="GO" id="GO:0004722">
    <property type="term" value="F:protein serine/threonine phosphatase activity"/>
    <property type="evidence" value="ECO:0007669"/>
    <property type="project" value="UniProtKB-EC"/>
</dbReference>
<evidence type="ECO:0000313" key="3">
    <source>
        <dbReference type="EMBL" id="SSY69971.1"/>
    </source>
</evidence>
<accession>A0A376BJS6</accession>
<dbReference type="EC" id="3.1.3.16" evidence="3"/>
<dbReference type="SMART" id="SM00331">
    <property type="entry name" value="PP2C_SIG"/>
    <property type="match status" value="1"/>
</dbReference>
<proteinExistence type="predicted"/>
<dbReference type="SUPFAM" id="SSF81606">
    <property type="entry name" value="PP2C-like"/>
    <property type="match status" value="1"/>
</dbReference>
<sequence length="361" mass="38385">MIHAHALQIIGSRESQQDSVGNLNLPNHRQLFVLADGMGGHQGGEIASQTIIQTFLAYFSHPIEDESASEALHTALLRSNSALQQIITQQPELTGMGSTLLAVLINDLTGQFDYISVGDSPLYHHNATGSLKRINANHSFANDLANMVNAGVISTEEAQTHPQRHAITSAVTGSQIAKIDQNSGSLQHGERLLLASDGVHTLSDTQIGELMVNAPVSTSTAALLHAVQAQQLPHQDNTSVILLEYADHAAAPQGIHKIESPATIAEPSDFRQPEIESPATIAELSDFRQPEKVVRHSSSIKWLVLGLFLAAMVVSVGAIRLLSADERKPHIEHLPSAPPAAASQASEPIPVVQAASSASAL</sequence>
<keyword evidence="1" id="KW-0472">Membrane</keyword>
<keyword evidence="1" id="KW-0812">Transmembrane</keyword>
<dbReference type="Proteomes" id="UP000254209">
    <property type="component" value="Unassembled WGS sequence"/>
</dbReference>
<protein>
    <submittedName>
        <fullName evidence="3">PP2C-family Ser/Thr phosphatase</fullName>
        <ecNumber evidence="3">3.1.3.16</ecNumber>
    </submittedName>
</protein>
<gene>
    <name evidence="3" type="primary">pstP</name>
    <name evidence="3" type="ORF">NCTC10283_00034</name>
</gene>
<dbReference type="EMBL" id="UFSO01000002">
    <property type="protein sequence ID" value="SSY69971.1"/>
    <property type="molecule type" value="Genomic_DNA"/>
</dbReference>
<dbReference type="Pfam" id="PF13672">
    <property type="entry name" value="PP2C_2"/>
    <property type="match status" value="1"/>
</dbReference>
<dbReference type="AlphaFoldDB" id="A0A376BJS6"/>
<dbReference type="InterPro" id="IPR001932">
    <property type="entry name" value="PPM-type_phosphatase-like_dom"/>
</dbReference>
<dbReference type="SMART" id="SM00332">
    <property type="entry name" value="PP2Cc"/>
    <property type="match status" value="1"/>
</dbReference>
<dbReference type="PROSITE" id="PS51746">
    <property type="entry name" value="PPM_2"/>
    <property type="match status" value="1"/>
</dbReference>
<reference evidence="3 4" key="1">
    <citation type="submission" date="2018-06" db="EMBL/GenBank/DDBJ databases">
        <authorList>
            <consortium name="Pathogen Informatics"/>
            <person name="Doyle S."/>
        </authorList>
    </citation>
    <scope>NUCLEOTIDE SEQUENCE [LARGE SCALE GENOMIC DNA]</scope>
    <source>
        <strain evidence="3 4">NCTC10283</strain>
    </source>
</reference>
<feature type="transmembrane region" description="Helical" evidence="1">
    <location>
        <begin position="302"/>
        <end position="322"/>
    </location>
</feature>
<evidence type="ECO:0000313" key="4">
    <source>
        <dbReference type="Proteomes" id="UP000254209"/>
    </source>
</evidence>